<dbReference type="PANTHER" id="PTHR43861:SF1">
    <property type="entry name" value="TRANS-ACONITATE 2-METHYLTRANSFERASE"/>
    <property type="match status" value="1"/>
</dbReference>
<feature type="domain" description="Methyltransferase type 12" evidence="1">
    <location>
        <begin position="50"/>
        <end position="142"/>
    </location>
</feature>
<reference evidence="2" key="1">
    <citation type="submission" date="2020-10" db="EMBL/GenBank/DDBJ databases">
        <authorList>
            <person name="Gilroy R."/>
        </authorList>
    </citation>
    <scope>NUCLEOTIDE SEQUENCE</scope>
    <source>
        <strain evidence="2">ChiBcec15-4380</strain>
    </source>
</reference>
<dbReference type="Proteomes" id="UP000824239">
    <property type="component" value="Unassembled WGS sequence"/>
</dbReference>
<keyword evidence="2" id="KW-0808">Transferase</keyword>
<name>A0A9D1DGF6_9FIRM</name>
<proteinExistence type="predicted"/>
<dbReference type="AlphaFoldDB" id="A0A9D1DGF6"/>
<reference evidence="2" key="2">
    <citation type="journal article" date="2021" name="PeerJ">
        <title>Extensive microbial diversity within the chicken gut microbiome revealed by metagenomics and culture.</title>
        <authorList>
            <person name="Gilroy R."/>
            <person name="Ravi A."/>
            <person name="Getino M."/>
            <person name="Pursley I."/>
            <person name="Horton D.L."/>
            <person name="Alikhan N.F."/>
            <person name="Baker D."/>
            <person name="Gharbi K."/>
            <person name="Hall N."/>
            <person name="Watson M."/>
            <person name="Adriaenssens E.M."/>
            <person name="Foster-Nyarko E."/>
            <person name="Jarju S."/>
            <person name="Secka A."/>
            <person name="Antonio M."/>
            <person name="Oren A."/>
            <person name="Chaudhuri R.R."/>
            <person name="La Ragione R."/>
            <person name="Hildebrand F."/>
            <person name="Pallen M.J."/>
        </authorList>
    </citation>
    <scope>NUCLEOTIDE SEQUENCE</scope>
    <source>
        <strain evidence="2">ChiBcec15-4380</strain>
    </source>
</reference>
<dbReference type="Gene3D" id="3.40.50.150">
    <property type="entry name" value="Vaccinia Virus protein VP39"/>
    <property type="match status" value="1"/>
</dbReference>
<accession>A0A9D1DGF6</accession>
<dbReference type="PANTHER" id="PTHR43861">
    <property type="entry name" value="TRANS-ACONITATE 2-METHYLTRANSFERASE-RELATED"/>
    <property type="match status" value="1"/>
</dbReference>
<dbReference type="GO" id="GO:0032259">
    <property type="term" value="P:methylation"/>
    <property type="evidence" value="ECO:0007669"/>
    <property type="project" value="UniProtKB-KW"/>
</dbReference>
<keyword evidence="2" id="KW-0489">Methyltransferase</keyword>
<gene>
    <name evidence="2" type="ORF">IAA53_02645</name>
</gene>
<dbReference type="Pfam" id="PF08242">
    <property type="entry name" value="Methyltransf_12"/>
    <property type="match status" value="1"/>
</dbReference>
<dbReference type="InterPro" id="IPR029063">
    <property type="entry name" value="SAM-dependent_MTases_sf"/>
</dbReference>
<dbReference type="SUPFAM" id="SSF53335">
    <property type="entry name" value="S-adenosyl-L-methionine-dependent methyltransferases"/>
    <property type="match status" value="1"/>
</dbReference>
<comment type="caution">
    <text evidence="2">The sequence shown here is derived from an EMBL/GenBank/DDBJ whole genome shotgun (WGS) entry which is preliminary data.</text>
</comment>
<protein>
    <submittedName>
        <fullName evidence="2">Methyltransferase domain-containing protein</fullName>
    </submittedName>
</protein>
<dbReference type="InterPro" id="IPR013217">
    <property type="entry name" value="Methyltransf_12"/>
</dbReference>
<evidence type="ECO:0000259" key="1">
    <source>
        <dbReference type="Pfam" id="PF08242"/>
    </source>
</evidence>
<dbReference type="GO" id="GO:0008168">
    <property type="term" value="F:methyltransferase activity"/>
    <property type="evidence" value="ECO:0007669"/>
    <property type="project" value="UniProtKB-KW"/>
</dbReference>
<evidence type="ECO:0000313" key="2">
    <source>
        <dbReference type="EMBL" id="HIR50178.1"/>
    </source>
</evidence>
<dbReference type="EMBL" id="DVHE01000017">
    <property type="protein sequence ID" value="HIR50178.1"/>
    <property type="molecule type" value="Genomic_DNA"/>
</dbReference>
<organism evidence="2 3">
    <name type="scientific">Candidatus Avoscillospira avicola</name>
    <dbReference type="NCBI Taxonomy" id="2840706"/>
    <lineage>
        <taxon>Bacteria</taxon>
        <taxon>Bacillati</taxon>
        <taxon>Bacillota</taxon>
        <taxon>Clostridia</taxon>
        <taxon>Eubacteriales</taxon>
        <taxon>Oscillospiraceae</taxon>
        <taxon>Oscillospiraceae incertae sedis</taxon>
        <taxon>Candidatus Avoscillospira</taxon>
    </lineage>
</organism>
<evidence type="ECO:0000313" key="3">
    <source>
        <dbReference type="Proteomes" id="UP000824239"/>
    </source>
</evidence>
<sequence>MKMRQKYYEAYDDRYRQIHGQNLQWSSDQPSAIVARTMERFSISRGDALLEIGCGEGRDAAVLLREGYRLLATDISPEAIRYCREKLPAYAEQFQRVNCVADKLERRFDFIYAVAVVHMLVADEDRDGFYAFVREHLKPGGVALICTMGDGQLELQSDVAAAFDVAERIHEGTGKMVQVAGTSCRMVSFETFCRELRRNGLAVLSQGFTAVEPDFPQMMYAVVKRAALD</sequence>
<dbReference type="CDD" id="cd02440">
    <property type="entry name" value="AdoMet_MTases"/>
    <property type="match status" value="1"/>
</dbReference>